<dbReference type="InterPro" id="IPR011711">
    <property type="entry name" value="GntR_C"/>
</dbReference>
<keyword evidence="3" id="KW-0804">Transcription</keyword>
<dbReference type="PROSITE" id="PS50949">
    <property type="entry name" value="HTH_GNTR"/>
    <property type="match status" value="1"/>
</dbReference>
<dbReference type="SUPFAM" id="SSF48008">
    <property type="entry name" value="GntR ligand-binding domain-like"/>
    <property type="match status" value="1"/>
</dbReference>
<dbReference type="GO" id="GO:0003677">
    <property type="term" value="F:DNA binding"/>
    <property type="evidence" value="ECO:0007669"/>
    <property type="project" value="UniProtKB-KW"/>
</dbReference>
<reference evidence="6" key="1">
    <citation type="submission" date="2020-09" db="EMBL/GenBank/DDBJ databases">
        <title>Sphingomonas sp., a new species isolated from pork steak.</title>
        <authorList>
            <person name="Heidler von Heilborn D."/>
        </authorList>
    </citation>
    <scope>NUCLEOTIDE SEQUENCE [LARGE SCALE GENOMIC DNA]</scope>
</reference>
<protein>
    <submittedName>
        <fullName evidence="5">FadR family transcriptional regulator</fullName>
    </submittedName>
</protein>
<dbReference type="Proteomes" id="UP000595894">
    <property type="component" value="Chromosome"/>
</dbReference>
<keyword evidence="6" id="KW-1185">Reference proteome</keyword>
<proteinExistence type="predicted"/>
<keyword evidence="1" id="KW-0805">Transcription regulation</keyword>
<evidence type="ECO:0000259" key="4">
    <source>
        <dbReference type="PROSITE" id="PS50949"/>
    </source>
</evidence>
<dbReference type="InterPro" id="IPR008920">
    <property type="entry name" value="TF_FadR/GntR_C"/>
</dbReference>
<dbReference type="Pfam" id="PF00392">
    <property type="entry name" value="GntR"/>
    <property type="match status" value="1"/>
</dbReference>
<feature type="domain" description="HTH gntR-type" evidence="4">
    <location>
        <begin position="6"/>
        <end position="74"/>
    </location>
</feature>
<dbReference type="PANTHER" id="PTHR43537:SF5">
    <property type="entry name" value="UXU OPERON TRANSCRIPTIONAL REGULATOR"/>
    <property type="match status" value="1"/>
</dbReference>
<keyword evidence="2" id="KW-0238">DNA-binding</keyword>
<dbReference type="AlphaFoldDB" id="A0A974S3F0"/>
<dbReference type="Gene3D" id="1.20.120.530">
    <property type="entry name" value="GntR ligand-binding domain-like"/>
    <property type="match status" value="1"/>
</dbReference>
<dbReference type="SMART" id="SM00895">
    <property type="entry name" value="FCD"/>
    <property type="match status" value="1"/>
</dbReference>
<evidence type="ECO:0000313" key="5">
    <source>
        <dbReference type="EMBL" id="QQV75985.1"/>
    </source>
</evidence>
<evidence type="ECO:0000256" key="1">
    <source>
        <dbReference type="ARBA" id="ARBA00023015"/>
    </source>
</evidence>
<dbReference type="InterPro" id="IPR036388">
    <property type="entry name" value="WH-like_DNA-bd_sf"/>
</dbReference>
<evidence type="ECO:0000256" key="3">
    <source>
        <dbReference type="ARBA" id="ARBA00023163"/>
    </source>
</evidence>
<sequence>MTTKAASLADDLVLQFERRIEAGEMPPGSRFPTEKSITDSARVSRTVVREAFARLAARGLLESRRGSGAYVPESARYQAFQVTPQEMGERSDVLKLLEMRMALESEMADLAARRRTDADIAEMRLWNERMRDSTDIGAAITADMAFHRAIASATRNEYYLRFMDFLGVRLVPSRRLYLRDRADSEHRAYARGIYRDHDAIFTAIANGDHAKARRAARRHMQKSLERHRYLDEEIAEDSIVPQDSDTTA</sequence>
<evidence type="ECO:0000256" key="2">
    <source>
        <dbReference type="ARBA" id="ARBA00023125"/>
    </source>
</evidence>
<gene>
    <name evidence="5" type="ORF">H5J25_10355</name>
</gene>
<dbReference type="SUPFAM" id="SSF46785">
    <property type="entry name" value="Winged helix' DNA-binding domain"/>
    <property type="match status" value="1"/>
</dbReference>
<dbReference type="SMART" id="SM00345">
    <property type="entry name" value="HTH_GNTR"/>
    <property type="match status" value="1"/>
</dbReference>
<dbReference type="Gene3D" id="1.10.10.10">
    <property type="entry name" value="Winged helix-like DNA-binding domain superfamily/Winged helix DNA-binding domain"/>
    <property type="match status" value="1"/>
</dbReference>
<dbReference type="GO" id="GO:0003700">
    <property type="term" value="F:DNA-binding transcription factor activity"/>
    <property type="evidence" value="ECO:0007669"/>
    <property type="project" value="InterPro"/>
</dbReference>
<dbReference type="CDD" id="cd07377">
    <property type="entry name" value="WHTH_GntR"/>
    <property type="match status" value="1"/>
</dbReference>
<name>A0A974S3F0_9SPHN</name>
<dbReference type="Pfam" id="PF07729">
    <property type="entry name" value="FCD"/>
    <property type="match status" value="1"/>
</dbReference>
<dbReference type="KEGG" id="sari:H5J25_10355"/>
<dbReference type="RefSeq" id="WP_202090714.1">
    <property type="nucleotide sequence ID" value="NZ_CP061035.1"/>
</dbReference>
<dbReference type="EMBL" id="CP061035">
    <property type="protein sequence ID" value="QQV75985.1"/>
    <property type="molecule type" value="Genomic_DNA"/>
</dbReference>
<dbReference type="InterPro" id="IPR000524">
    <property type="entry name" value="Tscrpt_reg_HTH_GntR"/>
</dbReference>
<dbReference type="PRINTS" id="PR00035">
    <property type="entry name" value="HTHGNTR"/>
</dbReference>
<dbReference type="PANTHER" id="PTHR43537">
    <property type="entry name" value="TRANSCRIPTIONAL REGULATOR, GNTR FAMILY"/>
    <property type="match status" value="1"/>
</dbReference>
<evidence type="ECO:0000313" key="6">
    <source>
        <dbReference type="Proteomes" id="UP000595894"/>
    </source>
</evidence>
<accession>A0A974S3F0</accession>
<organism evidence="5 6">
    <name type="scientific">Sphingomonas aliaeris</name>
    <dbReference type="NCBI Taxonomy" id="2759526"/>
    <lineage>
        <taxon>Bacteria</taxon>
        <taxon>Pseudomonadati</taxon>
        <taxon>Pseudomonadota</taxon>
        <taxon>Alphaproteobacteria</taxon>
        <taxon>Sphingomonadales</taxon>
        <taxon>Sphingomonadaceae</taxon>
        <taxon>Sphingomonas</taxon>
    </lineage>
</organism>
<dbReference type="InterPro" id="IPR036390">
    <property type="entry name" value="WH_DNA-bd_sf"/>
</dbReference>